<dbReference type="GO" id="GO:0006417">
    <property type="term" value="P:regulation of translation"/>
    <property type="evidence" value="ECO:0007669"/>
    <property type="project" value="UniProtKB-ARBA"/>
</dbReference>
<feature type="region of interest" description="Disordered" evidence="2">
    <location>
        <begin position="1"/>
        <end position="29"/>
    </location>
</feature>
<dbReference type="GO" id="GO:0003743">
    <property type="term" value="F:translation initiation factor activity"/>
    <property type="evidence" value="ECO:0007669"/>
    <property type="project" value="UniProtKB-KW"/>
</dbReference>
<dbReference type="InterPro" id="IPR003307">
    <property type="entry name" value="W2_domain"/>
</dbReference>
<keyword evidence="6" id="KW-1185">Reference proteome</keyword>
<dbReference type="GO" id="GO:0016020">
    <property type="term" value="C:membrane"/>
    <property type="evidence" value="ECO:0007669"/>
    <property type="project" value="TreeGrafter"/>
</dbReference>
<dbReference type="EnsemblMetazoa" id="NM_001098327.1">
    <property type="protein sequence ID" value="NP_001091797.1"/>
    <property type="gene ID" value="LOC778502"/>
</dbReference>
<dbReference type="EnsemblMetazoa" id="XM_012690043.3">
    <property type="protein sequence ID" value="XP_012545497.2"/>
    <property type="gene ID" value="LOC778502"/>
</dbReference>
<reference evidence="4" key="1">
    <citation type="submission" date="2006-09" db="EMBL/GenBank/DDBJ databases">
        <title>Construction and analysis of a putative protein database based on the cDNA library.</title>
        <authorList>
            <person name="Zhang Y."/>
            <person name="Xu J."/>
            <person name="Chen J."/>
            <person name="Wang D."/>
            <person name="Nie Z."/>
            <person name="Lv Z."/>
            <person name="Jiang C."/>
            <person name="Liu L.-L."/>
            <person name="Li S."/>
            <person name="He P."/>
            <person name="Chen F."/>
            <person name="Wu X.-F."/>
        </authorList>
    </citation>
    <scope>NUCLEOTIDE SEQUENCE</scope>
</reference>
<dbReference type="EMBL" id="DQ985592">
    <property type="protein sequence ID" value="ABJ97182.1"/>
    <property type="molecule type" value="mRNA"/>
</dbReference>
<comment type="similarity">
    <text evidence="1">Belongs to the BZW family.</text>
</comment>
<evidence type="ECO:0000313" key="5">
    <source>
        <dbReference type="EnsemblMetazoa" id="NP_001091797.1"/>
    </source>
</evidence>
<dbReference type="PANTHER" id="PTHR14208">
    <property type="entry name" value="BASIC LEUCINE ZIPPER AND W2 DOMAIN-CONTAINING PROTEIN"/>
    <property type="match status" value="1"/>
</dbReference>
<keyword evidence="4" id="KW-0648">Protein biosynthesis</keyword>
<dbReference type="InterPro" id="IPR043510">
    <property type="entry name" value="W2_5MP1/2"/>
</dbReference>
<dbReference type="GO" id="GO:0005737">
    <property type="term" value="C:cytoplasm"/>
    <property type="evidence" value="ECO:0007669"/>
    <property type="project" value="UniProtKB-ARBA"/>
</dbReference>
<dbReference type="PROSITE" id="PS51363">
    <property type="entry name" value="W2"/>
    <property type="match status" value="1"/>
</dbReference>
<dbReference type="Gene3D" id="1.25.40.180">
    <property type="match status" value="1"/>
</dbReference>
<protein>
    <submittedName>
        <fullName evidence="4">Eukaryotic initiation factor 5C</fullName>
    </submittedName>
</protein>
<evidence type="ECO:0000256" key="1">
    <source>
        <dbReference type="ARBA" id="ARBA00008151"/>
    </source>
</evidence>
<evidence type="ECO:0000313" key="4">
    <source>
        <dbReference type="EMBL" id="ABJ97182.1"/>
    </source>
</evidence>
<dbReference type="CDD" id="cd11560">
    <property type="entry name" value="W2_eIF5C_like"/>
    <property type="match status" value="1"/>
</dbReference>
<dbReference type="OrthoDB" id="1727522at2759"/>
<keyword evidence="4" id="KW-0396">Initiation factor</keyword>
<dbReference type="SMART" id="SM00515">
    <property type="entry name" value="eIF5C"/>
    <property type="match status" value="1"/>
</dbReference>
<dbReference type="Pfam" id="PF02020">
    <property type="entry name" value="W2"/>
    <property type="match status" value="1"/>
</dbReference>
<dbReference type="EnsemblMetazoa" id="XM_012690044.3">
    <property type="protein sequence ID" value="XP_012545498.2"/>
    <property type="gene ID" value="LOC778502"/>
</dbReference>
<evidence type="ECO:0000313" key="6">
    <source>
        <dbReference type="Proteomes" id="UP000005204"/>
    </source>
</evidence>
<name>A0FDQ2_BOMMO</name>
<reference evidence="6" key="2">
    <citation type="journal article" date="2008" name="Insect Biochem. Mol. Biol.">
        <title>The genome of a lepidopteran model insect, the silkworm Bombyx mori.</title>
        <authorList>
            <consortium name="International Silkworm Genome Consortium"/>
        </authorList>
    </citation>
    <scope>NUCLEOTIDE SEQUENCE [LARGE SCALE GENOMIC DNA]</scope>
    <source>
        <strain evidence="6">p50T</strain>
    </source>
</reference>
<dbReference type="FunFam" id="1.25.40.180:FF:000006">
    <property type="entry name" value="Basic leucine zipper and W2 domain-containing protein 1"/>
    <property type="match status" value="1"/>
</dbReference>
<dbReference type="InterPro" id="IPR051245">
    <property type="entry name" value="eIF5-mimic_regulator"/>
</dbReference>
<dbReference type="Proteomes" id="UP000005204">
    <property type="component" value="Unassembled WGS sequence"/>
</dbReference>
<feature type="domain" description="W2" evidence="3">
    <location>
        <begin position="249"/>
        <end position="415"/>
    </location>
</feature>
<dbReference type="PANTHER" id="PTHR14208:SF2">
    <property type="entry name" value="PROTEIN KRASAVIETZ"/>
    <property type="match status" value="1"/>
</dbReference>
<accession>A0FDQ2</accession>
<dbReference type="KEGG" id="bmor:778502"/>
<reference evidence="5" key="3">
    <citation type="submission" date="2022-06" db="UniProtKB">
        <authorList>
            <consortium name="EnsemblMetazoa"/>
        </authorList>
    </citation>
    <scope>IDENTIFICATION</scope>
    <source>
        <strain evidence="5">p50T (Dazao)</strain>
    </source>
</reference>
<dbReference type="InterPro" id="IPR016024">
    <property type="entry name" value="ARM-type_fold"/>
</dbReference>
<dbReference type="AlphaFoldDB" id="A0FDQ2"/>
<gene>
    <name evidence="5" type="primary">778502</name>
</gene>
<organism evidence="4">
    <name type="scientific">Bombyx mori</name>
    <name type="common">Silk moth</name>
    <dbReference type="NCBI Taxonomy" id="7091"/>
    <lineage>
        <taxon>Eukaryota</taxon>
        <taxon>Metazoa</taxon>
        <taxon>Ecdysozoa</taxon>
        <taxon>Arthropoda</taxon>
        <taxon>Hexapoda</taxon>
        <taxon>Insecta</taxon>
        <taxon>Pterygota</taxon>
        <taxon>Neoptera</taxon>
        <taxon>Endopterygota</taxon>
        <taxon>Lepidoptera</taxon>
        <taxon>Glossata</taxon>
        <taxon>Ditrysia</taxon>
        <taxon>Bombycoidea</taxon>
        <taxon>Bombycidae</taxon>
        <taxon>Bombycinae</taxon>
        <taxon>Bombyx</taxon>
    </lineage>
</organism>
<dbReference type="InterPro" id="IPR057397">
    <property type="entry name" value="HEAT_5MP1_2"/>
</dbReference>
<proteinExistence type="evidence at transcript level"/>
<evidence type="ECO:0000259" key="3">
    <source>
        <dbReference type="PROSITE" id="PS51363"/>
    </source>
</evidence>
<dbReference type="SUPFAM" id="SSF48371">
    <property type="entry name" value="ARM repeat"/>
    <property type="match status" value="1"/>
</dbReference>
<dbReference type="Pfam" id="PF25504">
    <property type="entry name" value="HEAT_5MP1_2"/>
    <property type="match status" value="1"/>
</dbReference>
<sequence length="419" mass="47962">MSQKVEKPVLSGQRIKTRKRDEKEKYDPNGFRDALVQGLERAGGDLDAAYKYLDSAGSKLDYRRYGEVIFDVLIAGGLLLPGGSVSMDGESPKTNTCIFSANEDMDTMRNFEQVFVKLMRRYKYLEKMFEEEMKKVLVYLKGFDPEQRIKLARMTALWIGNGCVPPSVLLVLVNEHLLKDNLALDFVLEVFAIIKQERGVTSLVTALKKGQLEGRLLEFLPLNRRSEEALGAAFSSRGLAELLRLHRAQASQEARRELTASLLEQLAEEKVIRDVITDLREMAQRHHIPDHDVVTIVWQCVMSRGEWNKKEELIAEQAAKHLRHYTPLLAAFAQSARAELALLTKVQEYCYENMSFMRAFSKLVVMLYKTSVLSEEVILKWYKDTSSSKGKVMFLDQMKKFVDWLQNAEEESESGEEED</sequence>
<evidence type="ECO:0000256" key="2">
    <source>
        <dbReference type="SAM" id="MobiDB-lite"/>
    </source>
</evidence>